<keyword evidence="1" id="KW-0560">Oxidoreductase</keyword>
<protein>
    <submittedName>
        <fullName evidence="2">Short-chain dehydrogenase</fullName>
    </submittedName>
</protein>
<evidence type="ECO:0000256" key="1">
    <source>
        <dbReference type="ARBA" id="ARBA00023002"/>
    </source>
</evidence>
<dbReference type="InterPro" id="IPR002347">
    <property type="entry name" value="SDR_fam"/>
</dbReference>
<comment type="caution">
    <text evidence="2">The sequence shown here is derived from an EMBL/GenBank/DDBJ whole genome shotgun (WGS) entry which is preliminary data.</text>
</comment>
<dbReference type="Pfam" id="PF00106">
    <property type="entry name" value="adh_short"/>
    <property type="match status" value="1"/>
</dbReference>
<accession>A0A8K0SPA1</accession>
<dbReference type="Gene3D" id="3.40.50.720">
    <property type="entry name" value="NAD(P)-binding Rossmann-like Domain"/>
    <property type="match status" value="1"/>
</dbReference>
<reference evidence="2" key="1">
    <citation type="journal article" date="2021" name="Nat. Commun.">
        <title>Genetic determinants of endophytism in the Arabidopsis root mycobiome.</title>
        <authorList>
            <person name="Mesny F."/>
            <person name="Miyauchi S."/>
            <person name="Thiergart T."/>
            <person name="Pickel B."/>
            <person name="Atanasova L."/>
            <person name="Karlsson M."/>
            <person name="Huettel B."/>
            <person name="Barry K.W."/>
            <person name="Haridas S."/>
            <person name="Chen C."/>
            <person name="Bauer D."/>
            <person name="Andreopoulos W."/>
            <person name="Pangilinan J."/>
            <person name="LaButti K."/>
            <person name="Riley R."/>
            <person name="Lipzen A."/>
            <person name="Clum A."/>
            <person name="Drula E."/>
            <person name="Henrissat B."/>
            <person name="Kohler A."/>
            <person name="Grigoriev I.V."/>
            <person name="Martin F.M."/>
            <person name="Hacquard S."/>
        </authorList>
    </citation>
    <scope>NUCLEOTIDE SEQUENCE</scope>
    <source>
        <strain evidence="2">MPI-CAGE-CH-0235</strain>
    </source>
</reference>
<dbReference type="EMBL" id="JAGPNK010000009">
    <property type="protein sequence ID" value="KAH7313874.1"/>
    <property type="molecule type" value="Genomic_DNA"/>
</dbReference>
<name>A0A8K0SPA1_9HYPO</name>
<dbReference type="SUPFAM" id="SSF51735">
    <property type="entry name" value="NAD(P)-binding Rossmann-fold domains"/>
    <property type="match status" value="1"/>
</dbReference>
<evidence type="ECO:0000313" key="3">
    <source>
        <dbReference type="Proteomes" id="UP000813444"/>
    </source>
</evidence>
<dbReference type="OrthoDB" id="542013at2759"/>
<keyword evidence="3" id="KW-1185">Reference proteome</keyword>
<proteinExistence type="predicted"/>
<dbReference type="Proteomes" id="UP000813444">
    <property type="component" value="Unassembled WGS sequence"/>
</dbReference>
<dbReference type="AlphaFoldDB" id="A0A8K0SPA1"/>
<dbReference type="InterPro" id="IPR036291">
    <property type="entry name" value="NAD(P)-bd_dom_sf"/>
</dbReference>
<dbReference type="PANTHER" id="PTHR43157:SF31">
    <property type="entry name" value="PHOSPHATIDYLINOSITOL-GLYCAN BIOSYNTHESIS CLASS F PROTEIN"/>
    <property type="match status" value="1"/>
</dbReference>
<sequence>MSGKFERTVLVTGGTSGLGYQCALKIAREHPTYLVVVSARSDKDGAVESLNSTLKQSNVVFMPLDLSNLANVRSFAAQWELKQFPAIHSLVLNAALQFPDGIQYSDDGFEKTFAISHVGHALLLFLLRKYLADTARIAVVSSGTHDPAQKSGLPDAHYVSAEQLAHPTPEIIQKSGRQHYSNSKLANILFTYRLDRQFQDINKRLGKHWTINAFDPGLMPGTGLAREAGPVLAFVWHNIFPKIRWLLNLFMNNNVHTPEESGSSLARLVIGSDLEKTSGQYFEGRKPIKSSTESYDEKKQEDLWQWTINTLAKDEAEKRSFHMTEE</sequence>
<dbReference type="GO" id="GO:0016491">
    <property type="term" value="F:oxidoreductase activity"/>
    <property type="evidence" value="ECO:0007669"/>
    <property type="project" value="UniProtKB-KW"/>
</dbReference>
<evidence type="ECO:0000313" key="2">
    <source>
        <dbReference type="EMBL" id="KAH7313874.1"/>
    </source>
</evidence>
<organism evidence="2 3">
    <name type="scientific">Stachybotrys elegans</name>
    <dbReference type="NCBI Taxonomy" id="80388"/>
    <lineage>
        <taxon>Eukaryota</taxon>
        <taxon>Fungi</taxon>
        <taxon>Dikarya</taxon>
        <taxon>Ascomycota</taxon>
        <taxon>Pezizomycotina</taxon>
        <taxon>Sordariomycetes</taxon>
        <taxon>Hypocreomycetidae</taxon>
        <taxon>Hypocreales</taxon>
        <taxon>Stachybotryaceae</taxon>
        <taxon>Stachybotrys</taxon>
    </lineage>
</organism>
<dbReference type="PANTHER" id="PTHR43157">
    <property type="entry name" value="PHOSPHATIDYLINOSITOL-GLYCAN BIOSYNTHESIS CLASS F PROTEIN-RELATED"/>
    <property type="match status" value="1"/>
</dbReference>
<gene>
    <name evidence="2" type="ORF">B0I35DRAFT_452140</name>
</gene>